<dbReference type="EMBL" id="WLYL01000061">
    <property type="protein sequence ID" value="MTD12226.1"/>
    <property type="molecule type" value="Genomic_DNA"/>
</dbReference>
<dbReference type="RefSeq" id="WP_154773756.1">
    <property type="nucleotide sequence ID" value="NZ_JAXHPD010000006.1"/>
</dbReference>
<dbReference type="Proteomes" id="UP001278995">
    <property type="component" value="Unassembled WGS sequence"/>
</dbReference>
<evidence type="ECO:0000313" key="2">
    <source>
        <dbReference type="EMBL" id="MDY6486335.1"/>
    </source>
</evidence>
<feature type="region of interest" description="Disordered" evidence="1">
    <location>
        <begin position="97"/>
        <end position="130"/>
    </location>
</feature>
<keyword evidence="7" id="KW-1185">Reference proteome</keyword>
<dbReference type="InterPro" id="IPR036567">
    <property type="entry name" value="RHF-like"/>
</dbReference>
<dbReference type="SUPFAM" id="SSF69754">
    <property type="entry name" value="Ribosome binding protein Y (YfiA homologue)"/>
    <property type="match status" value="1"/>
</dbReference>
<reference evidence="2 6" key="2">
    <citation type="submission" date="2023-11" db="EMBL/GenBank/DDBJ databases">
        <title>The common occurrence of Acinetobacte faecalis in cattle feces and its emended description.</title>
        <authorList>
            <person name="Kyselkova M."/>
            <person name="Xanthopoulou K."/>
            <person name="Shestivska V."/>
            <person name="Spanelova P."/>
            <person name="Maixnerova M."/>
            <person name="Higgins P.G."/>
            <person name="Nemec A."/>
        </authorList>
    </citation>
    <scope>NUCLEOTIDE SEQUENCE [LARGE SCALE GENOMIC DNA]</scope>
    <source>
        <strain evidence="2 6">ANC 7483</strain>
    </source>
</reference>
<evidence type="ECO:0000313" key="4">
    <source>
        <dbReference type="EMBL" id="MTD12226.1"/>
    </source>
</evidence>
<reference evidence="4 5" key="1">
    <citation type="submission" date="2019-11" db="EMBL/GenBank/DDBJ databases">
        <authorList>
            <person name="An D."/>
        </authorList>
    </citation>
    <scope>NUCLEOTIDE SEQUENCE [LARGE SCALE GENOMIC DNA]</scope>
    <source>
        <strain evidence="4 5">YIM 103518</strain>
    </source>
</reference>
<dbReference type="GeneID" id="86887803"/>
<name>A0A6L6GIJ7_9GAMM</name>
<dbReference type="EMBL" id="JAXHPL010000013">
    <property type="protein sequence ID" value="MDY6486335.1"/>
    <property type="molecule type" value="Genomic_DNA"/>
</dbReference>
<comment type="caution">
    <text evidence="4">The sequence shown here is derived from an EMBL/GenBank/DDBJ whole genome shotgun (WGS) entry which is preliminary data.</text>
</comment>
<dbReference type="Pfam" id="PF02482">
    <property type="entry name" value="Ribosomal_S30AE"/>
    <property type="match status" value="1"/>
</dbReference>
<dbReference type="Proteomes" id="UP001284094">
    <property type="component" value="Unassembled WGS sequence"/>
</dbReference>
<dbReference type="Proteomes" id="UP000473854">
    <property type="component" value="Unassembled WGS sequence"/>
</dbReference>
<feature type="compositionally biased region" description="Acidic residues" evidence="1">
    <location>
        <begin position="113"/>
        <end position="130"/>
    </location>
</feature>
<dbReference type="EMBL" id="JAXHPO010000013">
    <property type="protein sequence ID" value="MDY6550046.1"/>
    <property type="molecule type" value="Genomic_DNA"/>
</dbReference>
<reference evidence="3 7" key="4">
    <citation type="journal article" date="2024" name="Syst. Appl. Microbiol.">
        <title>Evidence for the occurrence of Acinetobacter faecalis in cattle feces and its emended description.</title>
        <authorList>
            <person name="Kyselkova M."/>
            <person name="Xanthopoulou K."/>
            <person name="Shestivska V."/>
            <person name="Spanelova P."/>
            <person name="Maixnerova M."/>
            <person name="Higgins P.G."/>
            <person name="Nemec A."/>
        </authorList>
    </citation>
    <scope>NUCLEOTIDE SEQUENCE [LARGE SCALE GENOMIC DNA]</scope>
    <source>
        <strain evidence="3 7">ANC 7225</strain>
    </source>
</reference>
<reference evidence="3" key="3">
    <citation type="submission" date="2023-11" db="EMBL/GenBank/DDBJ databases">
        <authorList>
            <person name="Kyselkova M."/>
            <person name="Xanthopoulou K."/>
            <person name="Shestivska V."/>
            <person name="Spanelova P."/>
            <person name="Maixnerova M."/>
            <person name="Higgins P.G."/>
            <person name="Nemec A."/>
        </authorList>
    </citation>
    <scope>NUCLEOTIDE SEQUENCE</scope>
    <source>
        <strain evidence="3">ANC 7225</strain>
    </source>
</reference>
<evidence type="ECO:0000313" key="5">
    <source>
        <dbReference type="Proteomes" id="UP000473854"/>
    </source>
</evidence>
<evidence type="ECO:0000313" key="7">
    <source>
        <dbReference type="Proteomes" id="UP001284094"/>
    </source>
</evidence>
<evidence type="ECO:0000313" key="6">
    <source>
        <dbReference type="Proteomes" id="UP001278995"/>
    </source>
</evidence>
<evidence type="ECO:0000313" key="3">
    <source>
        <dbReference type="EMBL" id="MDY6550046.1"/>
    </source>
</evidence>
<protein>
    <submittedName>
        <fullName evidence="4">HPF/RaiA family ribosome-associated protein</fullName>
    </submittedName>
</protein>
<sequence>MNIELRTDKNIQNSDRLITYVREELNQEFLRHSEKITHFSVHLSDENGPKGGEADIKCMIEARPAGLKPVVVNHKGHNIDTAIHGAIERLKRSLEHTFEKNEKPRSAQPAFVDADEGIVDEDLDDYSPQH</sequence>
<organism evidence="4 5">
    <name type="scientific">Acinetobacter faecalis</name>
    <dbReference type="NCBI Taxonomy" id="2665161"/>
    <lineage>
        <taxon>Bacteria</taxon>
        <taxon>Pseudomonadati</taxon>
        <taxon>Pseudomonadota</taxon>
        <taxon>Gammaproteobacteria</taxon>
        <taxon>Moraxellales</taxon>
        <taxon>Moraxellaceae</taxon>
        <taxon>Acinetobacter</taxon>
    </lineage>
</organism>
<dbReference type="InterPro" id="IPR003489">
    <property type="entry name" value="RHF/RaiA"/>
</dbReference>
<accession>A0A6L6GIJ7</accession>
<gene>
    <name evidence="4" type="ORF">GIX10_12560</name>
    <name evidence="3" type="ORF">SKM48_04580</name>
    <name evidence="2" type="ORF">SKM51_03815</name>
</gene>
<dbReference type="AlphaFoldDB" id="A0A6L6GIJ7"/>
<dbReference type="Gene3D" id="3.30.160.100">
    <property type="entry name" value="Ribosome hibernation promotion factor-like"/>
    <property type="match status" value="1"/>
</dbReference>
<evidence type="ECO:0000256" key="1">
    <source>
        <dbReference type="SAM" id="MobiDB-lite"/>
    </source>
</evidence>
<proteinExistence type="predicted"/>